<dbReference type="RefSeq" id="XP_043051757.1">
    <property type="nucleotide sequence ID" value="XM_043191080.1"/>
</dbReference>
<comment type="similarity">
    <text evidence="2 7">Belongs to the EMP24/GP25L family.</text>
</comment>
<evidence type="ECO:0000256" key="8">
    <source>
        <dbReference type="SAM" id="Coils"/>
    </source>
</evidence>
<feature type="domain" description="GOLD" evidence="10">
    <location>
        <begin position="31"/>
        <end position="128"/>
    </location>
</feature>
<evidence type="ECO:0000313" key="12">
    <source>
        <dbReference type="Proteomes" id="UP000790833"/>
    </source>
</evidence>
<feature type="chain" id="PRO_5040375838" evidence="9">
    <location>
        <begin position="22"/>
        <end position="217"/>
    </location>
</feature>
<feature type="coiled-coil region" evidence="8">
    <location>
        <begin position="143"/>
        <end position="170"/>
    </location>
</feature>
<keyword evidence="8" id="KW-0175">Coiled coil</keyword>
<evidence type="ECO:0000256" key="2">
    <source>
        <dbReference type="ARBA" id="ARBA00007104"/>
    </source>
</evidence>
<keyword evidence="12" id="KW-1185">Reference proteome</keyword>
<accession>A0A9P7VEI8</accession>
<comment type="subcellular location">
    <subcellularLocation>
        <location evidence="1 7">Membrane</location>
        <topology evidence="1 7">Single-pass type I membrane protein</topology>
    </subcellularLocation>
</comment>
<dbReference type="InterPro" id="IPR009038">
    <property type="entry name" value="GOLD_dom"/>
</dbReference>
<dbReference type="PANTHER" id="PTHR22811">
    <property type="entry name" value="TRANSMEMBRANE EMP24 DOMAIN-CONTAINING PROTEIN"/>
    <property type="match status" value="1"/>
</dbReference>
<keyword evidence="4 9" id="KW-0732">Signal</keyword>
<comment type="caution">
    <text evidence="11">The sequence shown here is derived from an EMBL/GenBank/DDBJ whole genome shotgun (WGS) entry which is preliminary data.</text>
</comment>
<evidence type="ECO:0000256" key="5">
    <source>
        <dbReference type="ARBA" id="ARBA00022989"/>
    </source>
</evidence>
<evidence type="ECO:0000256" key="6">
    <source>
        <dbReference type="ARBA" id="ARBA00023136"/>
    </source>
</evidence>
<reference evidence="11" key="1">
    <citation type="submission" date="2021-03" db="EMBL/GenBank/DDBJ databases">
        <authorList>
            <person name="Palmer J.M."/>
        </authorList>
    </citation>
    <scope>NUCLEOTIDE SEQUENCE</scope>
    <source>
        <strain evidence="11">ARV_011</strain>
    </source>
</reference>
<evidence type="ECO:0000259" key="10">
    <source>
        <dbReference type="PROSITE" id="PS50866"/>
    </source>
</evidence>
<evidence type="ECO:0000313" key="11">
    <source>
        <dbReference type="EMBL" id="KAG7196212.1"/>
    </source>
</evidence>
<sequence>MFSLFKLVVTLLVAFTQLGSALHFYLDTAQTRCFYEELPAKTLVVTKLLVHELIEGTNLYAPNDQLSLVMTVDETFDNNHRVVSQKSTTNGDFTFTSTDEGEHKFCLTPLYNDGSMGKKHRIYFDLVVGSADEYVDSKSSNKVDHLTKQIQNLNRKLQNIHREQESIRNKEAIFRDQSESTNGRVLKWTVVQLIVLVGTCFYQLRHLKSFFVKQKIV</sequence>
<gene>
    <name evidence="11" type="primary">ERP5</name>
    <name evidence="11" type="ORF">KQ657_000225</name>
</gene>
<organism evidence="11 12">
    <name type="scientific">Scheffersomyces spartinae</name>
    <dbReference type="NCBI Taxonomy" id="45513"/>
    <lineage>
        <taxon>Eukaryota</taxon>
        <taxon>Fungi</taxon>
        <taxon>Dikarya</taxon>
        <taxon>Ascomycota</taxon>
        <taxon>Saccharomycotina</taxon>
        <taxon>Pichiomycetes</taxon>
        <taxon>Debaryomycetaceae</taxon>
        <taxon>Scheffersomyces</taxon>
    </lineage>
</organism>
<dbReference type="PROSITE" id="PS50866">
    <property type="entry name" value="GOLD"/>
    <property type="match status" value="1"/>
</dbReference>
<dbReference type="GeneID" id="66113599"/>
<dbReference type="AlphaFoldDB" id="A0A9P7VEI8"/>
<evidence type="ECO:0000256" key="7">
    <source>
        <dbReference type="RuleBase" id="RU003827"/>
    </source>
</evidence>
<evidence type="ECO:0000256" key="4">
    <source>
        <dbReference type="ARBA" id="ARBA00022729"/>
    </source>
</evidence>
<proteinExistence type="inferred from homology"/>
<dbReference type="GO" id="GO:0016020">
    <property type="term" value="C:membrane"/>
    <property type="evidence" value="ECO:0007669"/>
    <property type="project" value="UniProtKB-SubCell"/>
</dbReference>
<dbReference type="OrthoDB" id="3427at2759"/>
<dbReference type="Pfam" id="PF01105">
    <property type="entry name" value="EMP24_GP25L"/>
    <property type="match status" value="1"/>
</dbReference>
<keyword evidence="6" id="KW-0472">Membrane</keyword>
<dbReference type="Proteomes" id="UP000790833">
    <property type="component" value="Unassembled WGS sequence"/>
</dbReference>
<evidence type="ECO:0000256" key="1">
    <source>
        <dbReference type="ARBA" id="ARBA00004479"/>
    </source>
</evidence>
<keyword evidence="5" id="KW-1133">Transmembrane helix</keyword>
<evidence type="ECO:0000256" key="9">
    <source>
        <dbReference type="SAM" id="SignalP"/>
    </source>
</evidence>
<dbReference type="SMART" id="SM01190">
    <property type="entry name" value="EMP24_GP25L"/>
    <property type="match status" value="1"/>
</dbReference>
<feature type="signal peptide" evidence="9">
    <location>
        <begin position="1"/>
        <end position="21"/>
    </location>
</feature>
<evidence type="ECO:0000256" key="3">
    <source>
        <dbReference type="ARBA" id="ARBA00022692"/>
    </source>
</evidence>
<keyword evidence="3 7" id="KW-0812">Transmembrane</keyword>
<protein>
    <submittedName>
        <fullName evidence="11">Member of the p24</fullName>
    </submittedName>
</protein>
<dbReference type="EMBL" id="JAHMUF010000001">
    <property type="protein sequence ID" value="KAG7196212.1"/>
    <property type="molecule type" value="Genomic_DNA"/>
</dbReference>
<name>A0A9P7VEI8_9ASCO</name>
<dbReference type="InterPro" id="IPR015720">
    <property type="entry name" value="Emp24-like"/>
</dbReference>